<keyword evidence="6" id="KW-1185">Reference proteome</keyword>
<dbReference type="GO" id="GO:0016491">
    <property type="term" value="F:oxidoreductase activity"/>
    <property type="evidence" value="ECO:0007669"/>
    <property type="project" value="InterPro"/>
</dbReference>
<evidence type="ECO:0000259" key="4">
    <source>
        <dbReference type="PROSITE" id="PS50102"/>
    </source>
</evidence>
<feature type="domain" description="RRM" evidence="4">
    <location>
        <begin position="305"/>
        <end position="384"/>
    </location>
</feature>
<dbReference type="EMBL" id="JAVRJZ010000005">
    <property type="protein sequence ID" value="KAK2721960.1"/>
    <property type="molecule type" value="Genomic_DNA"/>
</dbReference>
<feature type="non-terminal residue" evidence="5">
    <location>
        <position position="1"/>
    </location>
</feature>
<dbReference type="AlphaFoldDB" id="A0AA88I161"/>
<evidence type="ECO:0000256" key="3">
    <source>
        <dbReference type="SAM" id="MobiDB-lite"/>
    </source>
</evidence>
<dbReference type="GO" id="GO:0007624">
    <property type="term" value="P:ultradian rhythm"/>
    <property type="evidence" value="ECO:0007669"/>
    <property type="project" value="InterPro"/>
</dbReference>
<dbReference type="GO" id="GO:0003723">
    <property type="term" value="F:RNA binding"/>
    <property type="evidence" value="ECO:0007669"/>
    <property type="project" value="UniProtKB-UniRule"/>
</dbReference>
<accession>A0AA88I161</accession>
<dbReference type="Proteomes" id="UP001187531">
    <property type="component" value="Unassembled WGS sequence"/>
</dbReference>
<dbReference type="PANTHER" id="PTHR16001">
    <property type="entry name" value="ECTO-NOX DISULFIDE-THIOL EXCHANGER"/>
    <property type="match status" value="1"/>
</dbReference>
<evidence type="ECO:0000256" key="1">
    <source>
        <dbReference type="ARBA" id="ARBA00022884"/>
    </source>
</evidence>
<protein>
    <recommendedName>
        <fullName evidence="4">RRM domain-containing protein</fullName>
    </recommendedName>
</protein>
<feature type="region of interest" description="Disordered" evidence="3">
    <location>
        <begin position="235"/>
        <end position="257"/>
    </location>
</feature>
<evidence type="ECO:0000256" key="2">
    <source>
        <dbReference type="PROSITE-ProRule" id="PRU00176"/>
    </source>
</evidence>
<dbReference type="InterPro" id="IPR035979">
    <property type="entry name" value="RBD_domain_sf"/>
</dbReference>
<keyword evidence="1 2" id="KW-0694">RNA-binding</keyword>
<dbReference type="InterPro" id="IPR038876">
    <property type="entry name" value="ENOX"/>
</dbReference>
<proteinExistence type="predicted"/>
<gene>
    <name evidence="5" type="ORF">QYM36_002504</name>
</gene>
<feature type="compositionally biased region" description="Polar residues" evidence="3">
    <location>
        <begin position="99"/>
        <end position="109"/>
    </location>
</feature>
<dbReference type="PANTHER" id="PTHR16001:SF4">
    <property type="entry name" value="ECTO-NOX DISULFIDE-THIOL EXCHANGER 1-LIKE PROTEIN"/>
    <property type="match status" value="1"/>
</dbReference>
<dbReference type="PROSITE" id="PS50102">
    <property type="entry name" value="RRM"/>
    <property type="match status" value="1"/>
</dbReference>
<dbReference type="GO" id="GO:0009897">
    <property type="term" value="C:external side of plasma membrane"/>
    <property type="evidence" value="ECO:0007669"/>
    <property type="project" value="InterPro"/>
</dbReference>
<feature type="region of interest" description="Disordered" evidence="3">
    <location>
        <begin position="39"/>
        <end position="127"/>
    </location>
</feature>
<evidence type="ECO:0000313" key="5">
    <source>
        <dbReference type="EMBL" id="KAK2721960.1"/>
    </source>
</evidence>
<feature type="compositionally biased region" description="Basic and acidic residues" evidence="3">
    <location>
        <begin position="235"/>
        <end position="253"/>
    </location>
</feature>
<evidence type="ECO:0000313" key="6">
    <source>
        <dbReference type="Proteomes" id="UP001187531"/>
    </source>
</evidence>
<name>A0AA88I161_ARTSF</name>
<organism evidence="5 6">
    <name type="scientific">Artemia franciscana</name>
    <name type="common">Brine shrimp</name>
    <name type="synonym">Artemia sanfranciscana</name>
    <dbReference type="NCBI Taxonomy" id="6661"/>
    <lineage>
        <taxon>Eukaryota</taxon>
        <taxon>Metazoa</taxon>
        <taxon>Ecdysozoa</taxon>
        <taxon>Arthropoda</taxon>
        <taxon>Crustacea</taxon>
        <taxon>Branchiopoda</taxon>
        <taxon>Anostraca</taxon>
        <taxon>Artemiidae</taxon>
        <taxon>Artemia</taxon>
    </lineage>
</organism>
<dbReference type="SUPFAM" id="SSF54928">
    <property type="entry name" value="RNA-binding domain, RBD"/>
    <property type="match status" value="1"/>
</dbReference>
<comment type="caution">
    <text evidence="5">The sequence shown here is derived from an EMBL/GenBank/DDBJ whole genome shotgun (WGS) entry which is preliminary data.</text>
</comment>
<sequence>MSQNMSHFHPYLRECKSQAPRTREYNGVISTQHANVLLSNRGYPHNGSIKPLSQQPLAPMQTVPPGLGGLQPSPMPHHPFQQFNQPPRPQSMGWRPRLQEQSSSESAPQFPQCGRSLPNQPPQGPSHWAAYQRLANQGPLGPSWEEQFLPRPTVSAVSNQQLSVQFLRPSTPPPCDLRFDYQESHSTDASYNGYSDDSLDTQQRAIPPTIFENTQGPFNHCLFRDFDEDRWWTENGSKSEEEGTHEPIEKDPKAASNYDPPSCDVLPSFHSNIKGVIRFRRSILIPPSGKIYEPKTLNNRLAGCKTIIIYGLPIKISEVVLFEIFGPMNRLKMIYARKKPRARIRFNKCDDAEKAFKFVGYKIHIDGNAGTEYTGYLRMEYSWKNRRKVQPLVLPSNGQYEVPLSHLYELKRTLRARRKNKTKPWFDSSKLEDETVKHALSLELTNRFDALDCDSLSHEDKWRSIKTIMSVTAGKFLGNTKVNRQHLISDKTFSLVEQRRNVIGSIKAMEDLRKQTGK</sequence>
<reference evidence="5" key="1">
    <citation type="submission" date="2023-07" db="EMBL/GenBank/DDBJ databases">
        <title>Chromosome-level genome assembly of Artemia franciscana.</title>
        <authorList>
            <person name="Jo E."/>
        </authorList>
    </citation>
    <scope>NUCLEOTIDE SEQUENCE</scope>
    <source>
        <tissue evidence="5">Whole body</tissue>
    </source>
</reference>
<dbReference type="InterPro" id="IPR000504">
    <property type="entry name" value="RRM_dom"/>
</dbReference>